<dbReference type="AlphaFoldDB" id="A0A1D2YWG2"/>
<dbReference type="SUPFAM" id="SSF50037">
    <property type="entry name" value="C-terminal domain of transcriptional repressors"/>
    <property type="match status" value="1"/>
</dbReference>
<evidence type="ECO:0000313" key="3">
    <source>
        <dbReference type="EMBL" id="OEG00039.1"/>
    </source>
</evidence>
<dbReference type="RefSeq" id="WP_069656097.1">
    <property type="nucleotide sequence ID" value="NZ_MIJF01000009.1"/>
</dbReference>
<name>A0A1D2YWG2_9BACI</name>
<feature type="domain" description="Ferrous iron transporter FeoA-like" evidence="2">
    <location>
        <begin position="6"/>
        <end position="78"/>
    </location>
</feature>
<accession>A0A1D2YWG2</accession>
<proteinExistence type="predicted"/>
<reference evidence="3 4" key="1">
    <citation type="submission" date="2016-09" db="EMBL/GenBank/DDBJ databases">
        <title>Draft genome sequence for the type strain of Vulcanibacillus modesticaldus BR, a strictly anaerobic, moderately thermophilic, and nitrate-reducing bacterium from deep sea-hydrothermal vents of the Mid-Atlantic Ridge.</title>
        <authorList>
            <person name="Abin C.A."/>
            <person name="Hollibaugh J.T."/>
        </authorList>
    </citation>
    <scope>NUCLEOTIDE SEQUENCE [LARGE SCALE GENOMIC DNA]</scope>
    <source>
        <strain evidence="3 4">BR</strain>
    </source>
</reference>
<keyword evidence="4" id="KW-1185">Reference proteome</keyword>
<dbReference type="InterPro" id="IPR008988">
    <property type="entry name" value="Transcriptional_repressor_C"/>
</dbReference>
<dbReference type="Pfam" id="PF04023">
    <property type="entry name" value="FeoA"/>
    <property type="match status" value="1"/>
</dbReference>
<dbReference type="SMART" id="SM00899">
    <property type="entry name" value="FeoA"/>
    <property type="match status" value="1"/>
</dbReference>
<dbReference type="InterPro" id="IPR007167">
    <property type="entry name" value="Fe-transptr_FeoA-like"/>
</dbReference>
<evidence type="ECO:0000256" key="1">
    <source>
        <dbReference type="ARBA" id="ARBA00023004"/>
    </source>
</evidence>
<evidence type="ECO:0000313" key="4">
    <source>
        <dbReference type="Proteomes" id="UP000243739"/>
    </source>
</evidence>
<gene>
    <name evidence="3" type="ORF">BHF71_06665</name>
</gene>
<keyword evidence="1" id="KW-0408">Iron</keyword>
<protein>
    <recommendedName>
        <fullName evidence="2">Ferrous iron transporter FeoA-like domain-containing protein</fullName>
    </recommendedName>
</protein>
<dbReference type="PANTHER" id="PTHR42954">
    <property type="entry name" value="FE(2+) TRANSPORT PROTEIN A"/>
    <property type="match status" value="1"/>
</dbReference>
<sequence length="79" mass="8427">MANKPLPLSNLAVGTKGKVESILIDGLLRRRLLDLGVVPGSVIEVVRVSPNGDPTAYLIKGALIGLRENEAKHILVHPI</sequence>
<evidence type="ECO:0000259" key="2">
    <source>
        <dbReference type="SMART" id="SM00899"/>
    </source>
</evidence>
<dbReference type="STRING" id="337097.BHF71_06665"/>
<dbReference type="GO" id="GO:0046914">
    <property type="term" value="F:transition metal ion binding"/>
    <property type="evidence" value="ECO:0007669"/>
    <property type="project" value="InterPro"/>
</dbReference>
<dbReference type="InterPro" id="IPR052713">
    <property type="entry name" value="FeoA"/>
</dbReference>
<organism evidence="3 4">
    <name type="scientific">Vulcanibacillus modesticaldus</name>
    <dbReference type="NCBI Taxonomy" id="337097"/>
    <lineage>
        <taxon>Bacteria</taxon>
        <taxon>Bacillati</taxon>
        <taxon>Bacillota</taxon>
        <taxon>Bacilli</taxon>
        <taxon>Bacillales</taxon>
        <taxon>Bacillaceae</taxon>
        <taxon>Vulcanibacillus</taxon>
    </lineage>
</organism>
<dbReference type="PANTHER" id="PTHR42954:SF2">
    <property type="entry name" value="FE(2+) TRANSPORT PROTEIN A"/>
    <property type="match status" value="1"/>
</dbReference>
<dbReference type="EMBL" id="MIJF01000009">
    <property type="protein sequence ID" value="OEG00039.1"/>
    <property type="molecule type" value="Genomic_DNA"/>
</dbReference>
<dbReference type="OrthoDB" id="9811076at2"/>
<dbReference type="Proteomes" id="UP000243739">
    <property type="component" value="Unassembled WGS sequence"/>
</dbReference>
<comment type="caution">
    <text evidence="3">The sequence shown here is derived from an EMBL/GenBank/DDBJ whole genome shotgun (WGS) entry which is preliminary data.</text>
</comment>
<dbReference type="InterPro" id="IPR038157">
    <property type="entry name" value="FeoA_core_dom"/>
</dbReference>
<dbReference type="Gene3D" id="2.30.30.90">
    <property type="match status" value="1"/>
</dbReference>